<dbReference type="InterPro" id="IPR027417">
    <property type="entry name" value="P-loop_NTPase"/>
</dbReference>
<sequence length="659" mass="71523">MIYPILVQNLPVEDRTPVDYNTQLINDIIKSGITPPKTINYDGVLYRFSSDGKRGDLSGWYVAFNTGLQNAVYGCWKQGVTVSWRADLGRKLSFTEEMELKKRITEAKSARDRERGEKASEAAETASSIINSSSSADDSHPYLVKKGIKAHGALVAGDGRLVIPICSDGQDDITSVQYIDGDSRKQFLSGGAVSGGWWHLGDLKNASTVFICEGFATAASIHEATSQTVVIAFTANNLHKVALAVRELVGVRCRITICADRDDSGVGELKSGQAASAIGARVVVSPTASDFNDAVQSGIDIKELLMPVIANTGWLINADDLCAQDITVRWLIKHWIPRNSLIMLHGASGSGKSLVVLDMVARIASESMAEWEGHKVRHGQVVYLAGEGHTGMVARMRAWKEHNNINSLRNIWVSSSGCDLNSGGGLQLARESILSVCESPDLIVVDTLHRFMSGDENSAQDAGEMIRACAELQSEFNCSVLLVHHTGVGEGAQGRARGSSAWKGAMESEISIVPATADRPLEIVNVKSKDAMLADTHYMRIRGHKFDGSGGGRAWLDEDSEYVIGAIVVSCEAPQVVDKKGDEDKNAFNDLLNLYGVMGKNGQKILTEKAWSDNTHDESGVKTGAIREKRRKFKKRLLDAGYILTCEEGYYANFGIVNL</sequence>
<dbReference type="Pfam" id="PF13481">
    <property type="entry name" value="AAA_25"/>
    <property type="match status" value="1"/>
</dbReference>
<evidence type="ECO:0000259" key="2">
    <source>
        <dbReference type="SMART" id="SM00382"/>
    </source>
</evidence>
<gene>
    <name evidence="3" type="ORF">UFOVP1103_35</name>
    <name evidence="4" type="ORF">UFOVP1464_8</name>
</gene>
<dbReference type="Gene3D" id="3.40.1360.10">
    <property type="match status" value="1"/>
</dbReference>
<name>A0A6J5QR89_9CAUD</name>
<organism evidence="3">
    <name type="scientific">uncultured Caudovirales phage</name>
    <dbReference type="NCBI Taxonomy" id="2100421"/>
    <lineage>
        <taxon>Viruses</taxon>
        <taxon>Duplodnaviria</taxon>
        <taxon>Heunggongvirae</taxon>
        <taxon>Uroviricota</taxon>
        <taxon>Caudoviricetes</taxon>
        <taxon>Peduoviridae</taxon>
        <taxon>Maltschvirus</taxon>
        <taxon>Maltschvirus maltsch</taxon>
    </lineage>
</organism>
<dbReference type="SMART" id="SM00382">
    <property type="entry name" value="AAA"/>
    <property type="match status" value="1"/>
</dbReference>
<dbReference type="InterPro" id="IPR003593">
    <property type="entry name" value="AAA+_ATPase"/>
</dbReference>
<dbReference type="Gene3D" id="3.40.50.300">
    <property type="entry name" value="P-loop containing nucleotide triphosphate hydrolases"/>
    <property type="match status" value="1"/>
</dbReference>
<evidence type="ECO:0000313" key="4">
    <source>
        <dbReference type="EMBL" id="CAB4213977.1"/>
    </source>
</evidence>
<feature type="compositionally biased region" description="Basic and acidic residues" evidence="1">
    <location>
        <begin position="105"/>
        <end position="121"/>
    </location>
</feature>
<dbReference type="SUPFAM" id="SSF52540">
    <property type="entry name" value="P-loop containing nucleoside triphosphate hydrolases"/>
    <property type="match status" value="1"/>
</dbReference>
<dbReference type="InterPro" id="IPR034154">
    <property type="entry name" value="TOPRIM_DnaG/twinkle"/>
</dbReference>
<evidence type="ECO:0000256" key="1">
    <source>
        <dbReference type="SAM" id="MobiDB-lite"/>
    </source>
</evidence>
<accession>A0A6J5QR89</accession>
<feature type="compositionally biased region" description="Low complexity" evidence="1">
    <location>
        <begin position="122"/>
        <end position="136"/>
    </location>
</feature>
<dbReference type="EMBL" id="LR797046">
    <property type="protein sequence ID" value="CAB4183498.1"/>
    <property type="molecule type" value="Genomic_DNA"/>
</dbReference>
<proteinExistence type="predicted"/>
<dbReference type="InterPro" id="IPR006171">
    <property type="entry name" value="TOPRIM_dom"/>
</dbReference>
<dbReference type="CDD" id="cd01029">
    <property type="entry name" value="TOPRIM_primases"/>
    <property type="match status" value="1"/>
</dbReference>
<feature type="region of interest" description="Disordered" evidence="1">
    <location>
        <begin position="105"/>
        <end position="138"/>
    </location>
</feature>
<dbReference type="EMBL" id="LR797402">
    <property type="protein sequence ID" value="CAB4213977.1"/>
    <property type="molecule type" value="Genomic_DNA"/>
</dbReference>
<protein>
    <submittedName>
        <fullName evidence="3">Archaeal primase DnaG/twinkle, TOPRIM domain</fullName>
    </submittedName>
</protein>
<dbReference type="Pfam" id="PF13362">
    <property type="entry name" value="Toprim_3"/>
    <property type="match status" value="1"/>
</dbReference>
<reference evidence="3" key="1">
    <citation type="submission" date="2020-05" db="EMBL/GenBank/DDBJ databases">
        <authorList>
            <person name="Chiriac C."/>
            <person name="Salcher M."/>
            <person name="Ghai R."/>
            <person name="Kavagutti S V."/>
        </authorList>
    </citation>
    <scope>NUCLEOTIDE SEQUENCE</scope>
</reference>
<feature type="domain" description="AAA+ ATPase" evidence="2">
    <location>
        <begin position="338"/>
        <end position="527"/>
    </location>
</feature>
<evidence type="ECO:0000313" key="3">
    <source>
        <dbReference type="EMBL" id="CAB4183498.1"/>
    </source>
</evidence>